<dbReference type="Proteomes" id="UP001178888">
    <property type="component" value="Unassembled WGS sequence"/>
</dbReference>
<feature type="compositionally biased region" description="Polar residues" evidence="1">
    <location>
        <begin position="40"/>
        <end position="49"/>
    </location>
</feature>
<reference evidence="2" key="1">
    <citation type="submission" date="2023-08" db="EMBL/GenBank/DDBJ databases">
        <title>Nitrogen cycling bacteria in agricultural field soils.</title>
        <authorList>
            <person name="Jang J."/>
        </authorList>
    </citation>
    <scope>NUCLEOTIDE SEQUENCE</scope>
    <source>
        <strain evidence="2">PS3-36</strain>
    </source>
</reference>
<dbReference type="AlphaFoldDB" id="A0AA90R0J6"/>
<proteinExistence type="predicted"/>
<evidence type="ECO:0000313" key="2">
    <source>
        <dbReference type="EMBL" id="MDQ6598762.1"/>
    </source>
</evidence>
<sequence length="49" mass="5499">MNKNNPIEYTGKVLDQRNDLTGPDDAGKGNYPKPPKKVMIQQQNRSNGQ</sequence>
<gene>
    <name evidence="2" type="ORF">RCG21_20755</name>
</gene>
<feature type="region of interest" description="Disordered" evidence="1">
    <location>
        <begin position="1"/>
        <end position="49"/>
    </location>
</feature>
<accession>A0AA90R0J6</accession>
<dbReference type="EMBL" id="JAVGVR010000001">
    <property type="protein sequence ID" value="MDQ6598762.1"/>
    <property type="molecule type" value="Genomic_DNA"/>
</dbReference>
<protein>
    <submittedName>
        <fullName evidence="2">Uncharacterized protein</fullName>
    </submittedName>
</protein>
<organism evidence="2 3">
    <name type="scientific">Bacillus salipaludis</name>
    <dbReference type="NCBI Taxonomy" id="2547811"/>
    <lineage>
        <taxon>Bacteria</taxon>
        <taxon>Bacillati</taxon>
        <taxon>Bacillota</taxon>
        <taxon>Bacilli</taxon>
        <taxon>Bacillales</taxon>
        <taxon>Bacillaceae</taxon>
        <taxon>Bacillus</taxon>
    </lineage>
</organism>
<name>A0AA90R0J6_9BACI</name>
<evidence type="ECO:0000256" key="1">
    <source>
        <dbReference type="SAM" id="MobiDB-lite"/>
    </source>
</evidence>
<comment type="caution">
    <text evidence="2">The sequence shown here is derived from an EMBL/GenBank/DDBJ whole genome shotgun (WGS) entry which is preliminary data.</text>
</comment>
<keyword evidence="3" id="KW-1185">Reference proteome</keyword>
<evidence type="ECO:0000313" key="3">
    <source>
        <dbReference type="Proteomes" id="UP001178888"/>
    </source>
</evidence>
<dbReference type="RefSeq" id="WP_165976264.1">
    <property type="nucleotide sequence ID" value="NZ_JAVGVR010000001.1"/>
</dbReference>